<dbReference type="AlphaFoldDB" id="A0A1F6F032"/>
<sequence>MGRIILYVVTVAMIGYILTATVAYKKSAVSGVPPQSAAVVKVPDISTSGASNANSGNFNETGTLIFYPNNVGPVPYIFYQNPKGHTVAKALVFSVSPPSGFSSWTGARISVMGRLEQEHVVVSRISYISPP</sequence>
<protein>
    <submittedName>
        <fullName evidence="2">Uncharacterized protein</fullName>
    </submittedName>
</protein>
<evidence type="ECO:0000256" key="1">
    <source>
        <dbReference type="SAM" id="Phobius"/>
    </source>
</evidence>
<keyword evidence="1" id="KW-0472">Membrane</keyword>
<gene>
    <name evidence="2" type="ORF">A3J11_01245</name>
</gene>
<proteinExistence type="predicted"/>
<dbReference type="EMBL" id="MFMJ01000025">
    <property type="protein sequence ID" value="OGG79219.1"/>
    <property type="molecule type" value="Genomic_DNA"/>
</dbReference>
<accession>A0A1F6F032</accession>
<reference evidence="2 3" key="1">
    <citation type="journal article" date="2016" name="Nat. Commun.">
        <title>Thousands of microbial genomes shed light on interconnected biogeochemical processes in an aquifer system.</title>
        <authorList>
            <person name="Anantharaman K."/>
            <person name="Brown C.T."/>
            <person name="Hug L.A."/>
            <person name="Sharon I."/>
            <person name="Castelle C.J."/>
            <person name="Probst A.J."/>
            <person name="Thomas B.C."/>
            <person name="Singh A."/>
            <person name="Wilkins M.J."/>
            <person name="Karaoz U."/>
            <person name="Brodie E.L."/>
            <person name="Williams K.H."/>
            <person name="Hubbard S.S."/>
            <person name="Banfield J.F."/>
        </authorList>
    </citation>
    <scope>NUCLEOTIDE SEQUENCE [LARGE SCALE GENOMIC DNA]</scope>
</reference>
<comment type="caution">
    <text evidence="2">The sequence shown here is derived from an EMBL/GenBank/DDBJ whole genome shotgun (WGS) entry which is preliminary data.</text>
</comment>
<name>A0A1F6F032_9BACT</name>
<feature type="transmembrane region" description="Helical" evidence="1">
    <location>
        <begin position="6"/>
        <end position="24"/>
    </location>
</feature>
<keyword evidence="1" id="KW-1133">Transmembrane helix</keyword>
<keyword evidence="1" id="KW-0812">Transmembrane</keyword>
<evidence type="ECO:0000313" key="2">
    <source>
        <dbReference type="EMBL" id="OGG79219.1"/>
    </source>
</evidence>
<dbReference type="Proteomes" id="UP000178919">
    <property type="component" value="Unassembled WGS sequence"/>
</dbReference>
<organism evidence="2 3">
    <name type="scientific">Candidatus Kaiserbacteria bacterium RIFCSPLOWO2_02_FULL_55_12</name>
    <dbReference type="NCBI Taxonomy" id="1798522"/>
    <lineage>
        <taxon>Bacteria</taxon>
        <taxon>Candidatus Kaiseribacteriota</taxon>
    </lineage>
</organism>
<evidence type="ECO:0000313" key="3">
    <source>
        <dbReference type="Proteomes" id="UP000178919"/>
    </source>
</evidence>